<keyword evidence="7" id="KW-1185">Reference proteome</keyword>
<dbReference type="SUPFAM" id="SSF55781">
    <property type="entry name" value="GAF domain-like"/>
    <property type="match status" value="1"/>
</dbReference>
<feature type="domain" description="IclR-ED" evidence="5">
    <location>
        <begin position="62"/>
        <end position="247"/>
    </location>
</feature>
<evidence type="ECO:0000259" key="4">
    <source>
        <dbReference type="PROSITE" id="PS51077"/>
    </source>
</evidence>
<dbReference type="GO" id="GO:0045892">
    <property type="term" value="P:negative regulation of DNA-templated transcription"/>
    <property type="evidence" value="ECO:0007669"/>
    <property type="project" value="TreeGrafter"/>
</dbReference>
<dbReference type="InterPro" id="IPR029016">
    <property type="entry name" value="GAF-like_dom_sf"/>
</dbReference>
<dbReference type="Pfam" id="PF01614">
    <property type="entry name" value="IclR_C"/>
    <property type="match status" value="1"/>
</dbReference>
<evidence type="ECO:0000256" key="3">
    <source>
        <dbReference type="ARBA" id="ARBA00023163"/>
    </source>
</evidence>
<keyword evidence="1" id="KW-0805">Transcription regulation</keyword>
<dbReference type="GO" id="GO:0003677">
    <property type="term" value="F:DNA binding"/>
    <property type="evidence" value="ECO:0007669"/>
    <property type="project" value="UniProtKB-KW"/>
</dbReference>
<dbReference type="Gene3D" id="1.10.10.10">
    <property type="entry name" value="Winged helix-like DNA-binding domain superfamily/Winged helix DNA-binding domain"/>
    <property type="match status" value="1"/>
</dbReference>
<feature type="domain" description="HTH iclR-type" evidence="4">
    <location>
        <begin position="2"/>
        <end position="61"/>
    </location>
</feature>
<dbReference type="PANTHER" id="PTHR30136:SF24">
    <property type="entry name" value="HTH-TYPE TRANSCRIPTIONAL REPRESSOR ALLR"/>
    <property type="match status" value="1"/>
</dbReference>
<dbReference type="RefSeq" id="WP_188338368.1">
    <property type="nucleotide sequence ID" value="NZ_CP061281.1"/>
</dbReference>
<dbReference type="EMBL" id="CP061281">
    <property type="protein sequence ID" value="QNS05678.1"/>
    <property type="molecule type" value="Genomic_DNA"/>
</dbReference>
<dbReference type="InterPro" id="IPR036388">
    <property type="entry name" value="WH-like_DNA-bd_sf"/>
</dbReference>
<reference evidence="6 7" key="1">
    <citation type="submission" date="2020-09" db="EMBL/GenBank/DDBJ databases">
        <title>A novel species.</title>
        <authorList>
            <person name="Gao J."/>
        </authorList>
    </citation>
    <scope>NUCLEOTIDE SEQUENCE [LARGE SCALE GENOMIC DNA]</scope>
    <source>
        <strain evidence="6 7">CRXT-Y-14</strain>
    </source>
</reference>
<dbReference type="SUPFAM" id="SSF46785">
    <property type="entry name" value="Winged helix' DNA-binding domain"/>
    <property type="match status" value="1"/>
</dbReference>
<evidence type="ECO:0000256" key="1">
    <source>
        <dbReference type="ARBA" id="ARBA00023015"/>
    </source>
</evidence>
<evidence type="ECO:0000256" key="2">
    <source>
        <dbReference type="ARBA" id="ARBA00023125"/>
    </source>
</evidence>
<dbReference type="AlphaFoldDB" id="A0A7H1BAC3"/>
<accession>A0A7H1BAC3</accession>
<dbReference type="InterPro" id="IPR050707">
    <property type="entry name" value="HTH_MetabolicPath_Reg"/>
</dbReference>
<protein>
    <submittedName>
        <fullName evidence="6">IclR family transcriptional regulator</fullName>
    </submittedName>
</protein>
<dbReference type="InterPro" id="IPR005471">
    <property type="entry name" value="Tscrpt_reg_IclR_N"/>
</dbReference>
<dbReference type="PROSITE" id="PS51078">
    <property type="entry name" value="ICLR_ED"/>
    <property type="match status" value="1"/>
</dbReference>
<dbReference type="SMART" id="SM00346">
    <property type="entry name" value="HTH_ICLR"/>
    <property type="match status" value="1"/>
</dbReference>
<dbReference type="Gene3D" id="3.30.450.40">
    <property type="match status" value="1"/>
</dbReference>
<proteinExistence type="predicted"/>
<evidence type="ECO:0000313" key="6">
    <source>
        <dbReference type="EMBL" id="QNS05678.1"/>
    </source>
</evidence>
<keyword evidence="2" id="KW-0238">DNA-binding</keyword>
<dbReference type="KEGG" id="sxn:IAG42_20180"/>
<gene>
    <name evidence="6" type="ORF">IAG42_20180</name>
</gene>
<evidence type="ECO:0000313" key="7">
    <source>
        <dbReference type="Proteomes" id="UP000516428"/>
    </source>
</evidence>
<dbReference type="PROSITE" id="PS51077">
    <property type="entry name" value="HTH_ICLR"/>
    <property type="match status" value="1"/>
</dbReference>
<dbReference type="GO" id="GO:0003700">
    <property type="term" value="F:DNA-binding transcription factor activity"/>
    <property type="evidence" value="ECO:0007669"/>
    <property type="project" value="TreeGrafter"/>
</dbReference>
<evidence type="ECO:0000259" key="5">
    <source>
        <dbReference type="PROSITE" id="PS51078"/>
    </source>
</evidence>
<sequence length="249" mass="26316">MSQTVSRAIDILEFVAREPRTQSQVGAHLGVHRSTALRLLESLTDGGLARRLPDGRYGIGLRLAGLARLAEEQFGLTDVAREHLRGLGARTGHTVHLAALEDDRIVYADKIDPVDGIRLYAEIGRPVTLHTAGVAKAILAHLPPERAAAILAASCDFAPHTATTITDPAAYRAVLDATRARGWAVDDGEYEDYVNCLAAPLRGSGGAVVGAVSVTALKARADLPALEAGVLPDLLSTAATISEELGWRP</sequence>
<dbReference type="InterPro" id="IPR014757">
    <property type="entry name" value="Tscrpt_reg_IclR_C"/>
</dbReference>
<dbReference type="Pfam" id="PF09339">
    <property type="entry name" value="HTH_IclR"/>
    <property type="match status" value="1"/>
</dbReference>
<name>A0A7H1BAC3_9ACTN</name>
<dbReference type="Proteomes" id="UP000516428">
    <property type="component" value="Chromosome"/>
</dbReference>
<keyword evidence="3" id="KW-0804">Transcription</keyword>
<dbReference type="InterPro" id="IPR036390">
    <property type="entry name" value="WH_DNA-bd_sf"/>
</dbReference>
<organism evidence="6 7">
    <name type="scientific">Streptomyces xanthii</name>
    <dbReference type="NCBI Taxonomy" id="2768069"/>
    <lineage>
        <taxon>Bacteria</taxon>
        <taxon>Bacillati</taxon>
        <taxon>Actinomycetota</taxon>
        <taxon>Actinomycetes</taxon>
        <taxon>Kitasatosporales</taxon>
        <taxon>Streptomycetaceae</taxon>
        <taxon>Streptomyces</taxon>
    </lineage>
</organism>
<dbReference type="PANTHER" id="PTHR30136">
    <property type="entry name" value="HELIX-TURN-HELIX TRANSCRIPTIONAL REGULATOR, ICLR FAMILY"/>
    <property type="match status" value="1"/>
</dbReference>